<dbReference type="PRINTS" id="PR00081">
    <property type="entry name" value="GDHRDH"/>
</dbReference>
<dbReference type="PROSITE" id="PS00061">
    <property type="entry name" value="ADH_SHORT"/>
    <property type="match status" value="1"/>
</dbReference>
<keyword evidence="5" id="KW-1185">Reference proteome</keyword>
<gene>
    <name evidence="4" type="ORF">PQ457_09325</name>
</gene>
<dbReference type="PANTHER" id="PTHR43976">
    <property type="entry name" value="SHORT CHAIN DEHYDROGENASE"/>
    <property type="match status" value="1"/>
</dbReference>
<dbReference type="NCBIfam" id="NF004824">
    <property type="entry name" value="PRK06180.1"/>
    <property type="match status" value="1"/>
</dbReference>
<dbReference type="EMBL" id="CP117417">
    <property type="protein sequence ID" value="WCT76151.1"/>
    <property type="molecule type" value="Genomic_DNA"/>
</dbReference>
<evidence type="ECO:0000313" key="4">
    <source>
        <dbReference type="EMBL" id="WCT76151.1"/>
    </source>
</evidence>
<comment type="similarity">
    <text evidence="1 3">Belongs to the short-chain dehydrogenases/reductases (SDR) family.</text>
</comment>
<dbReference type="Pfam" id="PF00106">
    <property type="entry name" value="adh_short"/>
    <property type="match status" value="1"/>
</dbReference>
<sequence>MSNIPDKVWLITGCSSGFGRILAEMALARGDRVIATARRVEQIADLAAPHPDQVLRLALDVTDPASIHAAMVQAEAAFGRIDVLVNNAGFGLVGAVEELEPREYRPMFDTNLFGLIEVTRAALPLMRRHGGGRIVNLSSVGGFTGRQGFGLYNASKFAVEGLSEALAEEVAPFGIKVIIVEPGAFRTSFLGRSIATGASRLAAYDATSGATRDFSAANDGAQTGDPRKGMAVLMQAVLAEQPPLRLPLGRDALARIDRKLAGVAADLAAWRSLAEKTGHDAGA</sequence>
<protein>
    <submittedName>
        <fullName evidence="4">Oxidoreductase</fullName>
    </submittedName>
</protein>
<accession>A0ABY7TU57</accession>
<dbReference type="InterPro" id="IPR051911">
    <property type="entry name" value="SDR_oxidoreductase"/>
</dbReference>
<dbReference type="InterPro" id="IPR002347">
    <property type="entry name" value="SDR_fam"/>
</dbReference>
<dbReference type="InterPro" id="IPR020904">
    <property type="entry name" value="Sc_DH/Rdtase_CS"/>
</dbReference>
<proteinExistence type="inferred from homology"/>
<dbReference type="NCBIfam" id="NF006114">
    <property type="entry name" value="PRK08263.1"/>
    <property type="match status" value="1"/>
</dbReference>
<dbReference type="CDD" id="cd05374">
    <property type="entry name" value="17beta-HSD-like_SDR_c"/>
    <property type="match status" value="1"/>
</dbReference>
<dbReference type="Proteomes" id="UP001218231">
    <property type="component" value="Chromosome"/>
</dbReference>
<dbReference type="RefSeq" id="WP_273616602.1">
    <property type="nucleotide sequence ID" value="NZ_CP103868.1"/>
</dbReference>
<name>A0ABY7TU57_9SPHN</name>
<dbReference type="PANTHER" id="PTHR43976:SF16">
    <property type="entry name" value="SHORT-CHAIN DEHYDROGENASE_REDUCTASE FAMILY PROTEIN"/>
    <property type="match status" value="1"/>
</dbReference>
<evidence type="ECO:0000313" key="5">
    <source>
        <dbReference type="Proteomes" id="UP001218231"/>
    </source>
</evidence>
<keyword evidence="2" id="KW-0560">Oxidoreductase</keyword>
<evidence type="ECO:0000256" key="2">
    <source>
        <dbReference type="ARBA" id="ARBA00023002"/>
    </source>
</evidence>
<dbReference type="PRINTS" id="PR00080">
    <property type="entry name" value="SDRFAMILY"/>
</dbReference>
<evidence type="ECO:0000256" key="3">
    <source>
        <dbReference type="RuleBase" id="RU000363"/>
    </source>
</evidence>
<dbReference type="InterPro" id="IPR036291">
    <property type="entry name" value="NAD(P)-bd_dom_sf"/>
</dbReference>
<dbReference type="SUPFAM" id="SSF51735">
    <property type="entry name" value="NAD(P)-binding Rossmann-fold domains"/>
    <property type="match status" value="1"/>
</dbReference>
<reference evidence="4 5" key="1">
    <citation type="submission" date="2023-02" db="EMBL/GenBank/DDBJ databases">
        <title>Genome sequence of Novosphingobium humi KACC 19094.</title>
        <authorList>
            <person name="Kim S."/>
            <person name="Heo J."/>
            <person name="Kwon S.-W."/>
        </authorList>
    </citation>
    <scope>NUCLEOTIDE SEQUENCE [LARGE SCALE GENOMIC DNA]</scope>
    <source>
        <strain evidence="4 5">KACC 19094</strain>
    </source>
</reference>
<organism evidence="4 5">
    <name type="scientific">Novosphingobium humi</name>
    <dbReference type="NCBI Taxonomy" id="2282397"/>
    <lineage>
        <taxon>Bacteria</taxon>
        <taxon>Pseudomonadati</taxon>
        <taxon>Pseudomonadota</taxon>
        <taxon>Alphaproteobacteria</taxon>
        <taxon>Sphingomonadales</taxon>
        <taxon>Sphingomonadaceae</taxon>
        <taxon>Novosphingobium</taxon>
    </lineage>
</organism>
<evidence type="ECO:0000256" key="1">
    <source>
        <dbReference type="ARBA" id="ARBA00006484"/>
    </source>
</evidence>
<dbReference type="Gene3D" id="3.40.50.720">
    <property type="entry name" value="NAD(P)-binding Rossmann-like Domain"/>
    <property type="match status" value="1"/>
</dbReference>